<accession>A0AA39GFQ9</accession>
<feature type="region of interest" description="Disordered" evidence="1">
    <location>
        <begin position="71"/>
        <end position="94"/>
    </location>
</feature>
<protein>
    <submittedName>
        <fullName evidence="2">Uncharacterized protein</fullName>
    </submittedName>
</protein>
<evidence type="ECO:0000256" key="1">
    <source>
        <dbReference type="SAM" id="MobiDB-lite"/>
    </source>
</evidence>
<organism evidence="2 3">
    <name type="scientific">Sarocladium strictum</name>
    <name type="common">Black bundle disease fungus</name>
    <name type="synonym">Acremonium strictum</name>
    <dbReference type="NCBI Taxonomy" id="5046"/>
    <lineage>
        <taxon>Eukaryota</taxon>
        <taxon>Fungi</taxon>
        <taxon>Dikarya</taxon>
        <taxon>Ascomycota</taxon>
        <taxon>Pezizomycotina</taxon>
        <taxon>Sordariomycetes</taxon>
        <taxon>Hypocreomycetidae</taxon>
        <taxon>Hypocreales</taxon>
        <taxon>Sarocladiaceae</taxon>
        <taxon>Sarocladium</taxon>
    </lineage>
</organism>
<keyword evidence="3" id="KW-1185">Reference proteome</keyword>
<dbReference type="AlphaFoldDB" id="A0AA39GFQ9"/>
<proteinExistence type="predicted"/>
<comment type="caution">
    <text evidence="2">The sequence shown here is derived from an EMBL/GenBank/DDBJ whole genome shotgun (WGS) entry which is preliminary data.</text>
</comment>
<feature type="compositionally biased region" description="Polar residues" evidence="1">
    <location>
        <begin position="283"/>
        <end position="298"/>
    </location>
</feature>
<feature type="compositionally biased region" description="Basic and acidic residues" evidence="1">
    <location>
        <begin position="147"/>
        <end position="157"/>
    </location>
</feature>
<gene>
    <name evidence="2" type="ORF">NLU13_7020</name>
</gene>
<feature type="compositionally biased region" description="Pro residues" evidence="1">
    <location>
        <begin position="175"/>
        <end position="186"/>
    </location>
</feature>
<feature type="compositionally biased region" description="Polar residues" evidence="1">
    <location>
        <begin position="256"/>
        <end position="267"/>
    </location>
</feature>
<evidence type="ECO:0000313" key="3">
    <source>
        <dbReference type="Proteomes" id="UP001175261"/>
    </source>
</evidence>
<name>A0AA39GFQ9_SARSR</name>
<sequence>MTPNFTDDEKRLLLSEIIKTSQVDVDELARFVASHAIKPHWEQWTRMQIPPNRTVAQCMQVADQLTVHVSQLKRKRSTETASDGSAKRPSLPGGYVSGSGASYHSSISAIASAPVSIAPRPSNGHESSPVPSPPPPAPVAKKRGRPSRADKAKRDLRPLLPQHIVPRPSDHPSGGPEPRPILPAPAPVHDAFSRSPGSVPRTPLTSGLPSKRVMPRVEMSRPRVLSDGAVDRMETTRAYLGSELPPIEPQLRAGISRQSPPYDSPTTLAPLLPHNSPAAAAETPSSQATRSTPVTNSA</sequence>
<dbReference type="Proteomes" id="UP001175261">
    <property type="component" value="Unassembled WGS sequence"/>
</dbReference>
<dbReference type="EMBL" id="JAPDFR010000006">
    <property type="protein sequence ID" value="KAK0385843.1"/>
    <property type="molecule type" value="Genomic_DNA"/>
</dbReference>
<reference evidence="2" key="1">
    <citation type="submission" date="2022-10" db="EMBL/GenBank/DDBJ databases">
        <title>Determination and structural analysis of whole genome sequence of Sarocladium strictum F4-1.</title>
        <authorList>
            <person name="Hu L."/>
            <person name="Jiang Y."/>
        </authorList>
    </citation>
    <scope>NUCLEOTIDE SEQUENCE</scope>
    <source>
        <strain evidence="2">F4-1</strain>
    </source>
</reference>
<feature type="region of interest" description="Disordered" evidence="1">
    <location>
        <begin position="116"/>
        <end position="298"/>
    </location>
</feature>
<evidence type="ECO:0000313" key="2">
    <source>
        <dbReference type="EMBL" id="KAK0385843.1"/>
    </source>
</evidence>